<evidence type="ECO:0000313" key="2">
    <source>
        <dbReference type="Proteomes" id="UP001607303"/>
    </source>
</evidence>
<gene>
    <name evidence="1" type="ORF">V1477_001534</name>
</gene>
<keyword evidence="2" id="KW-1185">Reference proteome</keyword>
<organism evidence="1 2">
    <name type="scientific">Vespula maculifrons</name>
    <name type="common">Eastern yellow jacket</name>
    <name type="synonym">Wasp</name>
    <dbReference type="NCBI Taxonomy" id="7453"/>
    <lineage>
        <taxon>Eukaryota</taxon>
        <taxon>Metazoa</taxon>
        <taxon>Ecdysozoa</taxon>
        <taxon>Arthropoda</taxon>
        <taxon>Hexapoda</taxon>
        <taxon>Insecta</taxon>
        <taxon>Pterygota</taxon>
        <taxon>Neoptera</taxon>
        <taxon>Endopterygota</taxon>
        <taxon>Hymenoptera</taxon>
        <taxon>Apocrita</taxon>
        <taxon>Aculeata</taxon>
        <taxon>Vespoidea</taxon>
        <taxon>Vespidae</taxon>
        <taxon>Vespinae</taxon>
        <taxon>Vespula</taxon>
    </lineage>
</organism>
<evidence type="ECO:0000313" key="1">
    <source>
        <dbReference type="EMBL" id="KAL2750247.1"/>
    </source>
</evidence>
<accession>A0ABD2CYP8</accession>
<comment type="caution">
    <text evidence="1">The sequence shown here is derived from an EMBL/GenBank/DDBJ whole genome shotgun (WGS) entry which is preliminary data.</text>
</comment>
<reference evidence="1 2" key="1">
    <citation type="journal article" date="2024" name="Ann. Entomol. Soc. Am.">
        <title>Genomic analyses of the southern and eastern yellowjacket wasps (Hymenoptera: Vespidae) reveal evolutionary signatures of social life.</title>
        <authorList>
            <person name="Catto M.A."/>
            <person name="Caine P.B."/>
            <person name="Orr S.E."/>
            <person name="Hunt B.G."/>
            <person name="Goodisman M.A.D."/>
        </authorList>
    </citation>
    <scope>NUCLEOTIDE SEQUENCE [LARGE SCALE GENOMIC DNA]</scope>
    <source>
        <strain evidence="1">232</strain>
        <tissue evidence="1">Head and thorax</tissue>
    </source>
</reference>
<dbReference type="EMBL" id="JAYRBN010000021">
    <property type="protein sequence ID" value="KAL2750247.1"/>
    <property type="molecule type" value="Genomic_DNA"/>
</dbReference>
<sequence>MDGSSIDSAPSQYFKAIGTALASVSSSVSVEEFAIRRLVKSHDRRSIIHLNCAVIKGKWGYALLSDIKFLLREAPK</sequence>
<dbReference type="Proteomes" id="UP001607303">
    <property type="component" value="Unassembled WGS sequence"/>
</dbReference>
<name>A0ABD2CYP8_VESMC</name>
<protein>
    <submittedName>
        <fullName evidence="1">Uncharacterized protein</fullName>
    </submittedName>
</protein>
<dbReference type="AlphaFoldDB" id="A0ABD2CYP8"/>
<proteinExistence type="predicted"/>